<dbReference type="Proteomes" id="UP001165160">
    <property type="component" value="Unassembled WGS sequence"/>
</dbReference>
<dbReference type="GO" id="GO:0015078">
    <property type="term" value="F:proton transmembrane transporter activity"/>
    <property type="evidence" value="ECO:0007669"/>
    <property type="project" value="InterPro"/>
</dbReference>
<feature type="coiled-coil region" evidence="1">
    <location>
        <begin position="160"/>
        <end position="198"/>
    </location>
</feature>
<dbReference type="InterPro" id="IPR036228">
    <property type="entry name" value="ATP_synth_F0_dsu_sf_mt"/>
</dbReference>
<dbReference type="Gene3D" id="6.10.280.70">
    <property type="match status" value="1"/>
</dbReference>
<dbReference type="SUPFAM" id="SSF161065">
    <property type="entry name" value="ATP synthase D chain-like"/>
    <property type="match status" value="1"/>
</dbReference>
<dbReference type="EMBL" id="BRXX01000518">
    <property type="protein sequence ID" value="GMI15389.1"/>
    <property type="molecule type" value="Genomic_DNA"/>
</dbReference>
<dbReference type="GO" id="GO:0045259">
    <property type="term" value="C:proton-transporting ATP synthase complex"/>
    <property type="evidence" value="ECO:0007669"/>
    <property type="project" value="InterPro"/>
</dbReference>
<evidence type="ECO:0000256" key="1">
    <source>
        <dbReference type="SAM" id="Coils"/>
    </source>
</evidence>
<reference evidence="3" key="1">
    <citation type="journal article" date="2023" name="Commun. Biol.">
        <title>Genome analysis of Parmales, the sister group of diatoms, reveals the evolutionary specialization of diatoms from phago-mixotrophs to photoautotrophs.</title>
        <authorList>
            <person name="Ban H."/>
            <person name="Sato S."/>
            <person name="Yoshikawa S."/>
            <person name="Yamada K."/>
            <person name="Nakamura Y."/>
            <person name="Ichinomiya M."/>
            <person name="Sato N."/>
            <person name="Blanc-Mathieu R."/>
            <person name="Endo H."/>
            <person name="Kuwata A."/>
            <person name="Ogata H."/>
        </authorList>
    </citation>
    <scope>NUCLEOTIDE SEQUENCE [LARGE SCALE GENOMIC DNA]</scope>
    <source>
        <strain evidence="3">NIES 3699</strain>
    </source>
</reference>
<evidence type="ECO:0008006" key="4">
    <source>
        <dbReference type="Google" id="ProtNLM"/>
    </source>
</evidence>
<sequence length="234" mass="24784">MISRTFVTKVAPSARGFSSIDWSALASNLTSDSARSSVNKYRSLIGSIDATASEYSSPPPSIDFSDFKSKIRAVKSVDGKPVSVVEILEAVSKSFKPNTTSSGTKSDLESALASSEKALSSAKGADKAVAELTVEILKSSLASFDSAAASAAAADLAAADKSLAEQAANAKKTAAEAKKETTSRISELEAAVTRMKSKRVDKTTTVDDIYEAYPEIKEEVHEEINTHQWHKDIA</sequence>
<gene>
    <name evidence="2" type="ORF">TrVE_jg2743</name>
</gene>
<dbReference type="AlphaFoldDB" id="A0A9W7FNP1"/>
<keyword evidence="3" id="KW-1185">Reference proteome</keyword>
<keyword evidence="1" id="KW-0175">Coiled coil</keyword>
<dbReference type="GO" id="GO:0015986">
    <property type="term" value="P:proton motive force-driven ATP synthesis"/>
    <property type="evidence" value="ECO:0007669"/>
    <property type="project" value="InterPro"/>
</dbReference>
<comment type="caution">
    <text evidence="2">The sequence shown here is derived from an EMBL/GenBank/DDBJ whole genome shotgun (WGS) entry which is preliminary data.</text>
</comment>
<organism evidence="2 3">
    <name type="scientific">Triparma verrucosa</name>
    <dbReference type="NCBI Taxonomy" id="1606542"/>
    <lineage>
        <taxon>Eukaryota</taxon>
        <taxon>Sar</taxon>
        <taxon>Stramenopiles</taxon>
        <taxon>Ochrophyta</taxon>
        <taxon>Bolidophyceae</taxon>
        <taxon>Parmales</taxon>
        <taxon>Triparmaceae</taxon>
        <taxon>Triparma</taxon>
    </lineage>
</organism>
<proteinExistence type="predicted"/>
<name>A0A9W7FNP1_9STRA</name>
<accession>A0A9W7FNP1</accession>
<protein>
    <recommendedName>
        <fullName evidence="4">ATP synthase subunit d, mitochondrial</fullName>
    </recommendedName>
</protein>
<evidence type="ECO:0000313" key="3">
    <source>
        <dbReference type="Proteomes" id="UP001165160"/>
    </source>
</evidence>
<evidence type="ECO:0000313" key="2">
    <source>
        <dbReference type="EMBL" id="GMI15389.1"/>
    </source>
</evidence>